<evidence type="ECO:0000256" key="1">
    <source>
        <dbReference type="ARBA" id="ARBA00004201"/>
    </source>
</evidence>
<evidence type="ECO:0000259" key="11">
    <source>
        <dbReference type="Pfam" id="PF16529"/>
    </source>
</evidence>
<accession>A0A7N0VL76</accession>
<keyword evidence="6" id="KW-0507">mRNA processing</keyword>
<dbReference type="PANTHER" id="PTHR15598:SF5">
    <property type="entry name" value="ENHANCER OF MRNA-DECAPPING PROTEIN 4"/>
    <property type="match status" value="1"/>
</dbReference>
<dbReference type="InterPro" id="IPR032401">
    <property type="entry name" value="EDC4_WD40"/>
</dbReference>
<feature type="compositionally biased region" description="Pro residues" evidence="10">
    <location>
        <begin position="31"/>
        <end position="50"/>
    </location>
</feature>
<dbReference type="InterPro" id="IPR015943">
    <property type="entry name" value="WD40/YVTN_repeat-like_dom_sf"/>
</dbReference>
<evidence type="ECO:0000256" key="5">
    <source>
        <dbReference type="ARBA" id="ARBA00022574"/>
    </source>
</evidence>
<dbReference type="SUPFAM" id="SSF50978">
    <property type="entry name" value="WD40 repeat-like"/>
    <property type="match status" value="1"/>
</dbReference>
<sequence>MATPPNNSNHHYDINKLFKPSEQQNPNTSYPSPPPPTGPYSYPPHQPPLPAAAAPYHQYQYHHQYHHQIPNYTPEQPHRSVSFPTPVLHPPPLSSGGPNPGVRIMAMLSAPFSNLDLPPPSPLPATTTTTTTITHPVSSPSSSSDFAIPSMVMPLTVSPPAMLQPGVMRMPSSKLPKGRHLQQDPAVYDIDGRLQGEVQPQLEVTPITKYNSDPQLVVGRQIAVNKTYICYGLKMGNIRVLNINTALRSLLKGHNSRVSDTAFFAEDVHLLASASVNGRFYVWKLSEGPDEEDKPQITGKIEVAIQVEGAGDAMHPRVCWHCHKQEVLVIGMGMRILRLDTTKVGRGEAFSAEEPLKCPIDKLIDGVQFVGMHEGEVTDLSMCQWMTTRLVSASTDGMIKIWEDRKAVPLLSLRPHDGNPVSSATFLSAPHRPDHIILITGGFLNQEIKFWASGGEEGWLLPSDAESWKCIQTLKLRSSSESKLEEAFFNQVVALSQPGLLLVANAKKNAIYAVHIEYGSNPASTRMDYIAEFTVTMPILSFTGTSDLLPNGEHIVQLYCVQTQAIQQYALNISQCLPPPMDNSGFEKVENINAITTVEELPLLDSPADKPAETLFATMTQKPHAQEGSCRSDPGARQNVNLDSTEVATIQEPTTSTVENKSGVVPPKATDSDISRVASPPLSLSPRLSSKLSGFSIHSNNYEKSPAVSEHGGDVQVIDYSVDRQIDNIRTDSSDSPPDDDSMNIERKAVQNDISNLRNSPVMFNYPTPHLITPSDIFGATSSSDTANIIEGKNEVESNIQDKVVDNDRGHKEVYVKVVGETGLAQDNTSSCLGEPHDIVSEQKEKYFCSQASDLGIQMALECRAIPSETYDVEEAKPIASVSDPPPNASDEVLDSLKDVLDRGSFKPVPLITQQTAATTAKGKKQKGKNAQTSGPSSPTPSVFNSSDSVDEQPAHSNFLSVETVSSQIHSIQETLNQLLTMQKETQKQSVTMIAGPITKEGKRLEATFGRTMEKALKANSDALWARIQEESVKNDKLMKDRLNQITNLITALVNKDMPPMIEKAVKKELATAVPSLSRAITPALEKTVSASLMEAFQKGVGDKLGNQLEKSVNAKLEATVTRQIQAQFQTSGKQTLQEALKSSLEITVVPAFELSCKAMFEQIDATFKKGMMEHTTAALQHFETQNSALALTLRDAMNSATSMTQTLSGEFAEGQRKLIALAAAGVNSNGVNSLVIQPCNGPLSGPHDKVEAPLDPTKELSRLISEHNYEQAFTAALQRSDVAIVSWLCSQVDLQKLLSATPVPLSQGVLLSLLQQLACDIHADTPRKLTWMTDVAVAIVPTDLMIAMHVRPILEQVYQILSHHRTMPTVSAAEVTSIRLVMHVINSLLTTCK</sequence>
<dbReference type="Pfam" id="PF16529">
    <property type="entry name" value="Ge1_WD40"/>
    <property type="match status" value="1"/>
</dbReference>
<feature type="domain" description="Enhancer of mRNA-decapping protein 4 C-terminal" evidence="12">
    <location>
        <begin position="1263"/>
        <end position="1365"/>
    </location>
</feature>
<evidence type="ECO:0000256" key="8">
    <source>
        <dbReference type="ARBA" id="ARBA00023054"/>
    </source>
</evidence>
<evidence type="ECO:0000256" key="4">
    <source>
        <dbReference type="ARBA" id="ARBA00022553"/>
    </source>
</evidence>
<dbReference type="FunFam" id="1.10.220.100:FF:000001">
    <property type="entry name" value="Enhancer of mRNA-decapping protein 4"/>
    <property type="match status" value="1"/>
</dbReference>
<keyword evidence="14" id="KW-1185">Reference proteome</keyword>
<dbReference type="Gramene" id="Kaladp1221s0014.1.v1.1">
    <property type="protein sequence ID" value="Kaladp1221s0014.1.v1.1"/>
    <property type="gene ID" value="Kaladp1221s0014.v1.1"/>
</dbReference>
<evidence type="ECO:0000256" key="10">
    <source>
        <dbReference type="SAM" id="MobiDB-lite"/>
    </source>
</evidence>
<dbReference type="GO" id="GO:0000932">
    <property type="term" value="C:P-body"/>
    <property type="evidence" value="ECO:0007669"/>
    <property type="project" value="UniProtKB-SubCell"/>
</dbReference>
<name>A0A7N0VL76_KALFE</name>
<dbReference type="InterPro" id="IPR001680">
    <property type="entry name" value="WD40_rpt"/>
</dbReference>
<keyword evidence="8" id="KW-0175">Coiled coil</keyword>
<dbReference type="SMART" id="SM00320">
    <property type="entry name" value="WD40"/>
    <property type="match status" value="2"/>
</dbReference>
<feature type="domain" description="Enhancer of mRNA-decapping protein 4 WD40 repeat region" evidence="11">
    <location>
        <begin position="203"/>
        <end position="517"/>
    </location>
</feature>
<dbReference type="FunFam" id="2.130.10.10:FF:000232">
    <property type="entry name" value="enhancer of mRNA-decapping protein 4"/>
    <property type="match status" value="1"/>
</dbReference>
<evidence type="ECO:0008006" key="15">
    <source>
        <dbReference type="Google" id="ProtNLM"/>
    </source>
</evidence>
<evidence type="ECO:0000313" key="13">
    <source>
        <dbReference type="EnsemblPlants" id="Kaladp1221s0014.1.v1.1"/>
    </source>
</evidence>
<dbReference type="InterPro" id="IPR045152">
    <property type="entry name" value="EDC4-like"/>
</dbReference>
<proteinExistence type="inferred from homology"/>
<dbReference type="Gene3D" id="1.10.220.100">
    <property type="entry name" value="conserved c-terminal region of ge- 1"/>
    <property type="match status" value="1"/>
</dbReference>
<comment type="subcellular location">
    <subcellularLocation>
        <location evidence="1">Cytoplasm</location>
        <location evidence="1">P-body</location>
    </subcellularLocation>
</comment>
<dbReference type="GO" id="GO:0006397">
    <property type="term" value="P:mRNA processing"/>
    <property type="evidence" value="ECO:0007669"/>
    <property type="project" value="UniProtKB-KW"/>
</dbReference>
<dbReference type="Proteomes" id="UP000594263">
    <property type="component" value="Unplaced"/>
</dbReference>
<feature type="region of interest" description="Disordered" evidence="10">
    <location>
        <begin position="1"/>
        <end position="52"/>
    </location>
</feature>
<evidence type="ECO:0000259" key="12">
    <source>
        <dbReference type="Pfam" id="PF21289"/>
    </source>
</evidence>
<dbReference type="Gene3D" id="2.130.10.10">
    <property type="entry name" value="YVTN repeat-like/Quinoprotein amine dehydrogenase"/>
    <property type="match status" value="1"/>
</dbReference>
<feature type="repeat" description="WD" evidence="9">
    <location>
        <begin position="251"/>
        <end position="293"/>
    </location>
</feature>
<feature type="compositionally biased region" description="Low complexity" evidence="10">
    <location>
        <begin position="679"/>
        <end position="688"/>
    </location>
</feature>
<dbReference type="EnsemblPlants" id="Kaladp1221s0014.1.v1.1">
    <property type="protein sequence ID" value="Kaladp1221s0014.1.v1.1"/>
    <property type="gene ID" value="Kaladp1221s0014.v1.1"/>
</dbReference>
<dbReference type="InterPro" id="IPR049404">
    <property type="entry name" value="EDC4_C"/>
</dbReference>
<keyword evidence="5 9" id="KW-0853">WD repeat</keyword>
<evidence type="ECO:0000256" key="6">
    <source>
        <dbReference type="ARBA" id="ARBA00022664"/>
    </source>
</evidence>
<dbReference type="Pfam" id="PF21289">
    <property type="entry name" value="EDC4_C"/>
    <property type="match status" value="1"/>
</dbReference>
<comment type="similarity">
    <text evidence="2">Belongs to the WD repeat EDC4 family.</text>
</comment>
<feature type="compositionally biased region" description="Polar residues" evidence="10">
    <location>
        <begin position="934"/>
        <end position="948"/>
    </location>
</feature>
<evidence type="ECO:0000256" key="7">
    <source>
        <dbReference type="ARBA" id="ARBA00022737"/>
    </source>
</evidence>
<evidence type="ECO:0000256" key="9">
    <source>
        <dbReference type="PROSITE-ProRule" id="PRU00221"/>
    </source>
</evidence>
<feature type="region of interest" description="Disordered" evidence="10">
    <location>
        <begin position="908"/>
        <end position="955"/>
    </location>
</feature>
<dbReference type="PROSITE" id="PS50082">
    <property type="entry name" value="WD_REPEATS_2"/>
    <property type="match status" value="2"/>
</dbReference>
<keyword evidence="4" id="KW-0597">Phosphoprotein</keyword>
<feature type="compositionally biased region" description="Polar residues" evidence="10">
    <location>
        <begin position="644"/>
        <end position="660"/>
    </location>
</feature>
<evidence type="ECO:0000313" key="14">
    <source>
        <dbReference type="Proteomes" id="UP000594263"/>
    </source>
</evidence>
<evidence type="ECO:0000256" key="3">
    <source>
        <dbReference type="ARBA" id="ARBA00022490"/>
    </source>
</evidence>
<keyword evidence="7" id="KW-0677">Repeat</keyword>
<feature type="repeat" description="WD" evidence="9">
    <location>
        <begin position="370"/>
        <end position="403"/>
    </location>
</feature>
<dbReference type="InterPro" id="IPR044938">
    <property type="entry name" value="EDC4_C_sf"/>
</dbReference>
<protein>
    <recommendedName>
        <fullName evidence="15">Enhancer of mRNA-decapping protein 4</fullName>
    </recommendedName>
</protein>
<feature type="region of interest" description="Disordered" evidence="10">
    <location>
        <begin position="70"/>
        <end position="98"/>
    </location>
</feature>
<feature type="region of interest" description="Disordered" evidence="10">
    <location>
        <begin position="644"/>
        <end position="688"/>
    </location>
</feature>
<reference evidence="13" key="1">
    <citation type="submission" date="2021-01" db="UniProtKB">
        <authorList>
            <consortium name="EnsemblPlants"/>
        </authorList>
    </citation>
    <scope>IDENTIFICATION</scope>
</reference>
<dbReference type="InterPro" id="IPR036322">
    <property type="entry name" value="WD40_repeat_dom_sf"/>
</dbReference>
<dbReference type="PANTHER" id="PTHR15598">
    <property type="entry name" value="ENHANCER OF MRNA-DECAPPING PROTEIN 4"/>
    <property type="match status" value="1"/>
</dbReference>
<keyword evidence="3" id="KW-0963">Cytoplasm</keyword>
<dbReference type="OMA" id="MPMPSEF"/>
<organism evidence="13 14">
    <name type="scientific">Kalanchoe fedtschenkoi</name>
    <name type="common">Lavender scallops</name>
    <name type="synonym">South American air plant</name>
    <dbReference type="NCBI Taxonomy" id="63787"/>
    <lineage>
        <taxon>Eukaryota</taxon>
        <taxon>Viridiplantae</taxon>
        <taxon>Streptophyta</taxon>
        <taxon>Embryophyta</taxon>
        <taxon>Tracheophyta</taxon>
        <taxon>Spermatophyta</taxon>
        <taxon>Magnoliopsida</taxon>
        <taxon>eudicotyledons</taxon>
        <taxon>Gunneridae</taxon>
        <taxon>Pentapetalae</taxon>
        <taxon>Saxifragales</taxon>
        <taxon>Crassulaceae</taxon>
        <taxon>Kalanchoe</taxon>
    </lineage>
</organism>
<evidence type="ECO:0000256" key="2">
    <source>
        <dbReference type="ARBA" id="ARBA00009639"/>
    </source>
</evidence>
<dbReference type="GO" id="GO:0031087">
    <property type="term" value="P:deadenylation-independent decapping of nuclear-transcribed mRNA"/>
    <property type="evidence" value="ECO:0007669"/>
    <property type="project" value="InterPro"/>
</dbReference>